<sequence>MIIKSIELHNFRIYRGINKIELTPNGERNIIIVSGNNGYGKTTFLMSLVWCLYGKNMEKVDELYKKEIDEKGSYSKYIGNSLNTIAAQNGETRFSVSVTFTDVEIPNTTCTEITIVRSYDRATNTSDELKILIDGHESDLFSDKDEEEMFIRDYILPIEIAKFFFFDAEKIVSFAQVNTPQQRAELSQAYSQVLGIQKYAELKSELEKIQDDYRKESAQPQDKREFNELILSIKNDKDCITDFGNQIEEKQEKISILRYECNELQEKLIREGDLMSVERLAELKKEQERCQLDVSDAQEGLKELYNYIPFGLAGNLVSIVAAQLKEEKAYKQNKLQLEGVKEKTDDILNDLDRARNDFESHIDIRVRDFYEAEIRKLILKHFYNDCDVERYRKFQTLHDFTELQNDDFTNLVLKLKECKSSFESLATKYSKAKAELYSIDKKIREAEKNAESEYIQSLRRKKNEKEDVISDLHQEIASLNIEIEQAKDRIKTSKQKKEILSKKIDVSQKNKAVDDEATHLIHTIQKFLLKFKDEKKKALEKKLKDKLTSFLHKKDLVSSVVVDIQGNGEDVDINLFDANNKKIDKGILSMGERQMFASALLGALVEETGLAFPVFIDSPMQKFDINHSQNILTKFYPNVSKQVILFPLLLKELTEKEYSLINGYVSKTYLIENSKKGSCFKEIKIEELFDTYKHQ</sequence>
<evidence type="ECO:0000256" key="1">
    <source>
        <dbReference type="SAM" id="Coils"/>
    </source>
</evidence>
<comment type="caution">
    <text evidence="3">The sequence shown here is derived from an EMBL/GenBank/DDBJ whole genome shotgun (WGS) entry which is preliminary data.</text>
</comment>
<dbReference type="PANTHER" id="PTHR32114:SF2">
    <property type="entry name" value="ABC TRANSPORTER ABCH.3"/>
    <property type="match status" value="1"/>
</dbReference>
<evidence type="ECO:0000259" key="2">
    <source>
        <dbReference type="Pfam" id="PF13476"/>
    </source>
</evidence>
<feature type="domain" description="Rad50/SbcC-type AAA" evidence="2">
    <location>
        <begin position="5"/>
        <end position="268"/>
    </location>
</feature>
<dbReference type="EMBL" id="NSLJ01000062">
    <property type="protein sequence ID" value="PDP41579.1"/>
    <property type="molecule type" value="Genomic_DNA"/>
</dbReference>
<feature type="coiled-coil region" evidence="1">
    <location>
        <begin position="429"/>
        <end position="503"/>
    </location>
</feature>
<proteinExistence type="predicted"/>
<evidence type="ECO:0000313" key="3">
    <source>
        <dbReference type="EMBL" id="PDP41579.1"/>
    </source>
</evidence>
<dbReference type="GO" id="GO:0006302">
    <property type="term" value="P:double-strand break repair"/>
    <property type="evidence" value="ECO:0007669"/>
    <property type="project" value="InterPro"/>
</dbReference>
<dbReference type="REBASE" id="242071">
    <property type="entry name" value="M.Tfo11663DndDP"/>
</dbReference>
<dbReference type="GO" id="GO:0016887">
    <property type="term" value="F:ATP hydrolysis activity"/>
    <property type="evidence" value="ECO:0007669"/>
    <property type="project" value="InterPro"/>
</dbReference>
<keyword evidence="1" id="KW-0175">Coiled coil</keyword>
<organism evidence="3 4">
    <name type="scientific">Tannerella forsythia</name>
    <name type="common">Bacteroides forsythus</name>
    <dbReference type="NCBI Taxonomy" id="28112"/>
    <lineage>
        <taxon>Bacteria</taxon>
        <taxon>Pseudomonadati</taxon>
        <taxon>Bacteroidota</taxon>
        <taxon>Bacteroidia</taxon>
        <taxon>Bacteroidales</taxon>
        <taxon>Tannerellaceae</taxon>
        <taxon>Tannerella</taxon>
    </lineage>
</organism>
<accession>A0A2A6E4M7</accession>
<name>A0A2A6E4M7_TANFO</name>
<dbReference type="SUPFAM" id="SSF52540">
    <property type="entry name" value="P-loop containing nucleoside triphosphate hydrolases"/>
    <property type="match status" value="1"/>
</dbReference>
<dbReference type="InterPro" id="IPR027417">
    <property type="entry name" value="P-loop_NTPase"/>
</dbReference>
<evidence type="ECO:0000313" key="4">
    <source>
        <dbReference type="Proteomes" id="UP000219259"/>
    </source>
</evidence>
<gene>
    <name evidence="3" type="primary">dndD</name>
    <name evidence="3" type="ORF">CLI86_13445</name>
</gene>
<dbReference type="InterPro" id="IPR017599">
    <property type="entry name" value="DNA_S_DndD"/>
</dbReference>
<dbReference type="Proteomes" id="UP000219259">
    <property type="component" value="Unassembled WGS sequence"/>
</dbReference>
<dbReference type="InterPro" id="IPR038729">
    <property type="entry name" value="Rad50/SbcC_AAA"/>
</dbReference>
<dbReference type="Gene3D" id="3.40.50.300">
    <property type="entry name" value="P-loop containing nucleotide triphosphate hydrolases"/>
    <property type="match status" value="2"/>
</dbReference>
<dbReference type="NCBIfam" id="TIGR03185">
    <property type="entry name" value="DNA_S_dndD"/>
    <property type="match status" value="1"/>
</dbReference>
<protein>
    <submittedName>
        <fullName evidence="3">DNA sulfur modification protein DndD</fullName>
    </submittedName>
</protein>
<dbReference type="Pfam" id="PF13476">
    <property type="entry name" value="AAA_23"/>
    <property type="match status" value="1"/>
</dbReference>
<feature type="coiled-coil region" evidence="1">
    <location>
        <begin position="247"/>
        <end position="300"/>
    </location>
</feature>
<reference evidence="3 4" key="1">
    <citation type="submission" date="2017-09" db="EMBL/GenBank/DDBJ databases">
        <title>Phase variable restriction modification systems are present in the genome sequences of periodontal pathogens Prevotella intermedia, Tannerella forsythia and Porphyromonas gingivalis.</title>
        <authorList>
            <person name="Haigh R.D."/>
            <person name="Crawford L."/>
            <person name="Ralph J."/>
            <person name="Wanford J."/>
            <person name="Vartoukian S.R."/>
            <person name="Hijazib K."/>
            <person name="Wade W."/>
            <person name="Oggioni M.R."/>
        </authorList>
    </citation>
    <scope>NUCLEOTIDE SEQUENCE [LARGE SCALE GENOMIC DNA]</scope>
    <source>
        <strain evidence="3 4">WW11663</strain>
    </source>
</reference>
<dbReference type="PANTHER" id="PTHR32114">
    <property type="entry name" value="ABC TRANSPORTER ABCH.3"/>
    <property type="match status" value="1"/>
</dbReference>
<dbReference type="RefSeq" id="WP_075588645.1">
    <property type="nucleotide sequence ID" value="NZ_MEHX01000007.1"/>
</dbReference>
<dbReference type="AlphaFoldDB" id="A0A2A6E4M7"/>